<evidence type="ECO:0000313" key="4">
    <source>
        <dbReference type="EMBL" id="GAX83773.1"/>
    </source>
</evidence>
<evidence type="ECO:0000256" key="1">
    <source>
        <dbReference type="ARBA" id="ARBA00022723"/>
    </source>
</evidence>
<dbReference type="STRING" id="1157962.A0A250XL71"/>
<dbReference type="Gene3D" id="2.60.120.620">
    <property type="entry name" value="q2cbj1_9rhob like domain"/>
    <property type="match status" value="1"/>
</dbReference>
<protein>
    <recommendedName>
        <fullName evidence="3">Prolyl 4-hydroxylase alpha subunit Fe(2+) 2OG dioxygenase domain-containing protein</fullName>
    </recommendedName>
</protein>
<keyword evidence="5" id="KW-1185">Reference proteome</keyword>
<name>A0A250XL71_9CHLO</name>
<dbReference type="GO" id="GO:0046872">
    <property type="term" value="F:metal ion binding"/>
    <property type="evidence" value="ECO:0007669"/>
    <property type="project" value="UniProtKB-KW"/>
</dbReference>
<dbReference type="GO" id="GO:0004656">
    <property type="term" value="F:procollagen-proline 4-dioxygenase activity"/>
    <property type="evidence" value="ECO:0007669"/>
    <property type="project" value="TreeGrafter"/>
</dbReference>
<dbReference type="PANTHER" id="PTHR10869">
    <property type="entry name" value="PROLYL 4-HYDROXYLASE ALPHA SUBUNIT"/>
    <property type="match status" value="1"/>
</dbReference>
<evidence type="ECO:0000259" key="3">
    <source>
        <dbReference type="Pfam" id="PF13640"/>
    </source>
</evidence>
<dbReference type="PANTHER" id="PTHR10869:SF238">
    <property type="entry name" value="PROLYL 4-HYDROXYLASE 6-RELATED"/>
    <property type="match status" value="1"/>
</dbReference>
<dbReference type="InterPro" id="IPR044862">
    <property type="entry name" value="Pro_4_hyd_alph_FE2OG_OXY"/>
</dbReference>
<dbReference type="Pfam" id="PF13640">
    <property type="entry name" value="2OG-FeII_Oxy_3"/>
    <property type="match status" value="1"/>
</dbReference>
<dbReference type="OrthoDB" id="420380at2759"/>
<dbReference type="InterPro" id="IPR045054">
    <property type="entry name" value="P4HA-like"/>
</dbReference>
<gene>
    <name evidence="4" type="ORF">CEUSTIGMA_g11198.t1</name>
</gene>
<feature type="domain" description="Prolyl 4-hydroxylase alpha subunit Fe(2+) 2OG dioxygenase" evidence="3">
    <location>
        <begin position="77"/>
        <end position="136"/>
    </location>
</feature>
<organism evidence="4 5">
    <name type="scientific">Chlamydomonas eustigma</name>
    <dbReference type="NCBI Taxonomy" id="1157962"/>
    <lineage>
        <taxon>Eukaryota</taxon>
        <taxon>Viridiplantae</taxon>
        <taxon>Chlorophyta</taxon>
        <taxon>core chlorophytes</taxon>
        <taxon>Chlorophyceae</taxon>
        <taxon>CS clade</taxon>
        <taxon>Chlamydomonadales</taxon>
        <taxon>Chlamydomonadaceae</taxon>
        <taxon>Chlamydomonas</taxon>
    </lineage>
</organism>
<accession>A0A250XL71</accession>
<keyword evidence="1" id="KW-0479">Metal-binding</keyword>
<dbReference type="EMBL" id="BEGY01000107">
    <property type="protein sequence ID" value="GAX83773.1"/>
    <property type="molecule type" value="Genomic_DNA"/>
</dbReference>
<dbReference type="Proteomes" id="UP000232323">
    <property type="component" value="Unassembled WGS sequence"/>
</dbReference>
<keyword evidence="2" id="KW-0408">Iron</keyword>
<dbReference type="AlphaFoldDB" id="A0A250XL71"/>
<comment type="caution">
    <text evidence="4">The sequence shown here is derived from an EMBL/GenBank/DDBJ whole genome shotgun (WGS) entry which is preliminary data.</text>
</comment>
<evidence type="ECO:0000313" key="5">
    <source>
        <dbReference type="Proteomes" id="UP000232323"/>
    </source>
</evidence>
<reference evidence="4 5" key="1">
    <citation type="submission" date="2017-08" db="EMBL/GenBank/DDBJ databases">
        <title>Acidophilic green algal genome provides insights into adaptation to an acidic environment.</title>
        <authorList>
            <person name="Hirooka S."/>
            <person name="Hirose Y."/>
            <person name="Kanesaki Y."/>
            <person name="Higuchi S."/>
            <person name="Fujiwara T."/>
            <person name="Onuma R."/>
            <person name="Era A."/>
            <person name="Ohbayashi R."/>
            <person name="Uzuka A."/>
            <person name="Nozaki H."/>
            <person name="Yoshikawa H."/>
            <person name="Miyagishima S.Y."/>
        </authorList>
    </citation>
    <scope>NUCLEOTIDE SEQUENCE [LARGE SCALE GENOMIC DNA]</scope>
    <source>
        <strain evidence="4 5">NIES-2499</strain>
    </source>
</reference>
<sequence>MLPARISEISAALIISDVLWLRPAGTETPNRTSSDCFFAGKAAEHPLLKEVEHRLQQLLRMPQICRGRKQLVQSEAIQVVRYLKGEFYQEHYDNKETPPGTPMKRSATAILYLNTTAEGGATFFPRASGNHVYLTVKPADAIVPNYMVMGFIDTTISVSSKQQGPAGR</sequence>
<evidence type="ECO:0000256" key="2">
    <source>
        <dbReference type="ARBA" id="ARBA00023004"/>
    </source>
</evidence>
<proteinExistence type="predicted"/>
<dbReference type="GO" id="GO:0005783">
    <property type="term" value="C:endoplasmic reticulum"/>
    <property type="evidence" value="ECO:0007669"/>
    <property type="project" value="TreeGrafter"/>
</dbReference>